<name>A0AAW2GMW9_9HYME</name>
<accession>A0AAW2GMW9</accession>
<gene>
    <name evidence="1" type="ORF">PUN28_003372</name>
</gene>
<reference evidence="1 2" key="1">
    <citation type="submission" date="2023-03" db="EMBL/GenBank/DDBJ databases">
        <title>High recombination rates correlate with genetic variation in Cardiocondyla obscurior ants.</title>
        <authorList>
            <person name="Errbii M."/>
        </authorList>
    </citation>
    <scope>NUCLEOTIDE SEQUENCE [LARGE SCALE GENOMIC DNA]</scope>
    <source>
        <strain evidence="1">Alpha-2009</strain>
        <tissue evidence="1">Whole body</tissue>
    </source>
</reference>
<protein>
    <submittedName>
        <fullName evidence="1">Uncharacterized protein</fullName>
    </submittedName>
</protein>
<evidence type="ECO:0000313" key="1">
    <source>
        <dbReference type="EMBL" id="KAL0128085.1"/>
    </source>
</evidence>
<sequence>MNVISSLARERSRVDLFDGTRAQWLDDRFDRPGSIFAVNGRRPDFLLPLHASAHVLHTWKFREPNYNNRAVESRHSSMPIPRLLVVARCKPIPRKLPVNISRARGGKEGKRERVSRIFFHTSLTMPVICARGPSITRQPPPHQNIVDMFFACVRTVSVPTRGGRFSRVKHQFNINTLIDAPASPRSRLNFQSPRRAAAREE</sequence>
<keyword evidence="2" id="KW-1185">Reference proteome</keyword>
<evidence type="ECO:0000313" key="2">
    <source>
        <dbReference type="Proteomes" id="UP001430953"/>
    </source>
</evidence>
<dbReference type="EMBL" id="JADYXP020000003">
    <property type="protein sequence ID" value="KAL0128085.1"/>
    <property type="molecule type" value="Genomic_DNA"/>
</dbReference>
<proteinExistence type="predicted"/>
<comment type="caution">
    <text evidence="1">The sequence shown here is derived from an EMBL/GenBank/DDBJ whole genome shotgun (WGS) entry which is preliminary data.</text>
</comment>
<organism evidence="1 2">
    <name type="scientific">Cardiocondyla obscurior</name>
    <dbReference type="NCBI Taxonomy" id="286306"/>
    <lineage>
        <taxon>Eukaryota</taxon>
        <taxon>Metazoa</taxon>
        <taxon>Ecdysozoa</taxon>
        <taxon>Arthropoda</taxon>
        <taxon>Hexapoda</taxon>
        <taxon>Insecta</taxon>
        <taxon>Pterygota</taxon>
        <taxon>Neoptera</taxon>
        <taxon>Endopterygota</taxon>
        <taxon>Hymenoptera</taxon>
        <taxon>Apocrita</taxon>
        <taxon>Aculeata</taxon>
        <taxon>Formicoidea</taxon>
        <taxon>Formicidae</taxon>
        <taxon>Myrmicinae</taxon>
        <taxon>Cardiocondyla</taxon>
    </lineage>
</organism>
<dbReference type="AlphaFoldDB" id="A0AAW2GMW9"/>
<dbReference type="Proteomes" id="UP001430953">
    <property type="component" value="Unassembled WGS sequence"/>
</dbReference>